<reference evidence="4" key="1">
    <citation type="journal article" date="2019" name="Int. J. Syst. Evol. Microbiol.">
        <title>The Global Catalogue of Microorganisms (GCM) 10K type strain sequencing project: providing services to taxonomists for standard genome sequencing and annotation.</title>
        <authorList>
            <consortium name="The Broad Institute Genomics Platform"/>
            <consortium name="The Broad Institute Genome Sequencing Center for Infectious Disease"/>
            <person name="Wu L."/>
            <person name="Ma J."/>
        </authorList>
    </citation>
    <scope>NUCLEOTIDE SEQUENCE [LARGE SCALE GENOMIC DNA]</scope>
    <source>
        <strain evidence="4">CCUG 57942</strain>
    </source>
</reference>
<gene>
    <name evidence="3" type="ORF">ACFSW8_14500</name>
</gene>
<feature type="domain" description="Ice-binding protein C-terminal" evidence="2">
    <location>
        <begin position="204"/>
        <end position="227"/>
    </location>
</feature>
<dbReference type="InterPro" id="IPR013424">
    <property type="entry name" value="Ice-binding_C"/>
</dbReference>
<name>A0ABW4ZE59_9BACT</name>
<sequence>MKKTLSLAVALASCSVAAAGVLSFPDYTKSTDGNETFASLFPGQTFSYDEGVVYFTVTMNFSNPTNPGVLDTSGSFGGWSHSAGDVFGQLWEQSNIGFNYYGNKDLGSPATAIPMDTDFTLVLEYDLGVSGSADPGTVKVWLDPALGTGSTPVADYDEPTNTWNAGVIDSNGFTFRRGNGSENVITFSNMALYDNGDSPFAVASVPEPSSSVLIGLSGLSLLSRRRRR</sequence>
<dbReference type="EMBL" id="JBHUJB010000072">
    <property type="protein sequence ID" value="MFD2160112.1"/>
    <property type="molecule type" value="Genomic_DNA"/>
</dbReference>
<feature type="signal peptide" evidence="1">
    <location>
        <begin position="1"/>
        <end position="18"/>
    </location>
</feature>
<dbReference type="NCBIfam" id="TIGR02595">
    <property type="entry name" value="PEP_CTERM"/>
    <property type="match status" value="1"/>
</dbReference>
<keyword evidence="1" id="KW-0732">Signal</keyword>
<comment type="caution">
    <text evidence="3">The sequence shown here is derived from an EMBL/GenBank/DDBJ whole genome shotgun (WGS) entry which is preliminary data.</text>
</comment>
<organism evidence="3 4">
    <name type="scientific">Rubritalea tangerina</name>
    <dbReference type="NCBI Taxonomy" id="430798"/>
    <lineage>
        <taxon>Bacteria</taxon>
        <taxon>Pseudomonadati</taxon>
        <taxon>Verrucomicrobiota</taxon>
        <taxon>Verrucomicrobiia</taxon>
        <taxon>Verrucomicrobiales</taxon>
        <taxon>Rubritaleaceae</taxon>
        <taxon>Rubritalea</taxon>
    </lineage>
</organism>
<keyword evidence="4" id="KW-1185">Reference proteome</keyword>
<evidence type="ECO:0000313" key="4">
    <source>
        <dbReference type="Proteomes" id="UP001597389"/>
    </source>
</evidence>
<dbReference type="RefSeq" id="WP_377088087.1">
    <property type="nucleotide sequence ID" value="NZ_JBHSJL010000014.1"/>
</dbReference>
<dbReference type="Proteomes" id="UP001597389">
    <property type="component" value="Unassembled WGS sequence"/>
</dbReference>
<accession>A0ABW4ZE59</accession>
<proteinExistence type="predicted"/>
<feature type="chain" id="PRO_5045576894" evidence="1">
    <location>
        <begin position="19"/>
        <end position="228"/>
    </location>
</feature>
<dbReference type="Pfam" id="PF07589">
    <property type="entry name" value="PEP-CTERM"/>
    <property type="match status" value="1"/>
</dbReference>
<evidence type="ECO:0000259" key="2">
    <source>
        <dbReference type="Pfam" id="PF07589"/>
    </source>
</evidence>
<protein>
    <submittedName>
        <fullName evidence="3">PEP-CTERM sorting domain-containing protein</fullName>
    </submittedName>
</protein>
<evidence type="ECO:0000256" key="1">
    <source>
        <dbReference type="SAM" id="SignalP"/>
    </source>
</evidence>
<evidence type="ECO:0000313" key="3">
    <source>
        <dbReference type="EMBL" id="MFD2160112.1"/>
    </source>
</evidence>